<evidence type="ECO:0000313" key="4">
    <source>
        <dbReference type="Proteomes" id="UP001595528"/>
    </source>
</evidence>
<organism evidence="3 4">
    <name type="scientific">Marinibaculum pumilum</name>
    <dbReference type="NCBI Taxonomy" id="1766165"/>
    <lineage>
        <taxon>Bacteria</taxon>
        <taxon>Pseudomonadati</taxon>
        <taxon>Pseudomonadota</taxon>
        <taxon>Alphaproteobacteria</taxon>
        <taxon>Rhodospirillales</taxon>
        <taxon>Rhodospirillaceae</taxon>
        <taxon>Marinibaculum</taxon>
    </lineage>
</organism>
<dbReference type="InterPro" id="IPR036249">
    <property type="entry name" value="Thioredoxin-like_sf"/>
</dbReference>
<comment type="caution">
    <text evidence="3">The sequence shown here is derived from an EMBL/GenBank/DDBJ whole genome shotgun (WGS) entry which is preliminary data.</text>
</comment>
<protein>
    <submittedName>
        <fullName evidence="3">Spx/MgsR family RNA polymerase-binding regulatory protein</fullName>
    </submittedName>
</protein>
<comment type="similarity">
    <text evidence="1 2">Belongs to the ArsC family.</text>
</comment>
<dbReference type="SUPFAM" id="SSF52833">
    <property type="entry name" value="Thioredoxin-like"/>
    <property type="match status" value="1"/>
</dbReference>
<dbReference type="InterPro" id="IPR006504">
    <property type="entry name" value="Tscrpt_reg_Spx/MgsR"/>
</dbReference>
<dbReference type="Gene3D" id="3.40.30.10">
    <property type="entry name" value="Glutaredoxin"/>
    <property type="match status" value="1"/>
</dbReference>
<accession>A0ABV7L745</accession>
<name>A0ABV7L745_9PROT</name>
<dbReference type="PANTHER" id="PTHR30041:SF8">
    <property type="entry name" value="PROTEIN YFFB"/>
    <property type="match status" value="1"/>
</dbReference>
<dbReference type="Proteomes" id="UP001595528">
    <property type="component" value="Unassembled WGS sequence"/>
</dbReference>
<evidence type="ECO:0000256" key="2">
    <source>
        <dbReference type="PROSITE-ProRule" id="PRU01282"/>
    </source>
</evidence>
<evidence type="ECO:0000313" key="3">
    <source>
        <dbReference type="EMBL" id="MFC3230226.1"/>
    </source>
</evidence>
<dbReference type="PANTHER" id="PTHR30041">
    <property type="entry name" value="ARSENATE REDUCTASE"/>
    <property type="match status" value="1"/>
</dbReference>
<dbReference type="InterPro" id="IPR006660">
    <property type="entry name" value="Arsenate_reductase-like"/>
</dbReference>
<dbReference type="Pfam" id="PF03960">
    <property type="entry name" value="ArsC"/>
    <property type="match status" value="1"/>
</dbReference>
<dbReference type="EMBL" id="JBHRTR010000037">
    <property type="protein sequence ID" value="MFC3230226.1"/>
    <property type="molecule type" value="Genomic_DNA"/>
</dbReference>
<dbReference type="PROSITE" id="PS51353">
    <property type="entry name" value="ARSC"/>
    <property type="match status" value="1"/>
</dbReference>
<dbReference type="PROSITE" id="PS51354">
    <property type="entry name" value="GLUTAREDOXIN_2"/>
    <property type="match status" value="1"/>
</dbReference>
<gene>
    <name evidence="3" type="ORF">ACFOGJ_23450</name>
</gene>
<keyword evidence="4" id="KW-1185">Reference proteome</keyword>
<dbReference type="NCBIfam" id="TIGR01617">
    <property type="entry name" value="arsC_related"/>
    <property type="match status" value="1"/>
</dbReference>
<sequence length="131" mass="14654">MTWIMFGLKTCDTCRKARRWLDSQGVPYRAHDLREAPPTRNLLQQWLDAVGPERLVNRRSTTWRGLSEEARAAAAPGADPETLLALLAEQPTLIKRPVFQRRTEVLVGFDHAVRGALAGSSAPNQDSLRHA</sequence>
<evidence type="ECO:0000256" key="1">
    <source>
        <dbReference type="ARBA" id="ARBA00007198"/>
    </source>
</evidence>
<proteinExistence type="inferred from homology"/>
<reference evidence="4" key="1">
    <citation type="journal article" date="2019" name="Int. J. Syst. Evol. Microbiol.">
        <title>The Global Catalogue of Microorganisms (GCM) 10K type strain sequencing project: providing services to taxonomists for standard genome sequencing and annotation.</title>
        <authorList>
            <consortium name="The Broad Institute Genomics Platform"/>
            <consortium name="The Broad Institute Genome Sequencing Center for Infectious Disease"/>
            <person name="Wu L."/>
            <person name="Ma J."/>
        </authorList>
    </citation>
    <scope>NUCLEOTIDE SEQUENCE [LARGE SCALE GENOMIC DNA]</scope>
    <source>
        <strain evidence="4">KCTC 42964</strain>
    </source>
</reference>